<dbReference type="GO" id="GO:0005737">
    <property type="term" value="C:cytoplasm"/>
    <property type="evidence" value="ECO:0007669"/>
    <property type="project" value="TreeGrafter"/>
</dbReference>
<dbReference type="Proteomes" id="UP000663882">
    <property type="component" value="Unassembled WGS sequence"/>
</dbReference>
<evidence type="ECO:0000313" key="6">
    <source>
        <dbReference type="Proteomes" id="UP000663882"/>
    </source>
</evidence>
<accession>A0A815HRC7</accession>
<evidence type="ECO:0000313" key="5">
    <source>
        <dbReference type="EMBL" id="CAF3904442.1"/>
    </source>
</evidence>
<feature type="coiled-coil region" evidence="2">
    <location>
        <begin position="194"/>
        <end position="221"/>
    </location>
</feature>
<organism evidence="4 6">
    <name type="scientific">Rotaria sordida</name>
    <dbReference type="NCBI Taxonomy" id="392033"/>
    <lineage>
        <taxon>Eukaryota</taxon>
        <taxon>Metazoa</taxon>
        <taxon>Spiralia</taxon>
        <taxon>Gnathifera</taxon>
        <taxon>Rotifera</taxon>
        <taxon>Eurotatoria</taxon>
        <taxon>Bdelloidea</taxon>
        <taxon>Philodinida</taxon>
        <taxon>Philodinidae</taxon>
        <taxon>Rotaria</taxon>
    </lineage>
</organism>
<dbReference type="PROSITE" id="PS50001">
    <property type="entry name" value="SH2"/>
    <property type="match status" value="1"/>
</dbReference>
<sequence>MLAQILHDLYIPQELLDELPEDQKQILFCKMREEQIRRYNERETGEIIRTINTTKKKKQVTFRLDADGNEWCWIMGESSENCNEQSHNRANNENMEVEYQNEDKQLRINTTHTSNFPVTNGVFYTVHRDERKQIEEISNNIQEARRIFERLESETRRLALSKESEIFQKQQQQQRSQTNSIPISQSDFVDEIFYHEIEKRAKKAEQERREVARRARDLFHRQSSQLNIDFDTNNQTNFILQSIPLNSSNRTIPMKKNVEIELDEKEIPAFPIFTFDNSQKLENDQQSTFATVEHQQSKPLSSITRADIHQWFYTNEIPYGTFRSSNGQIYPWFHGIISRAYTEQLLSSKPVGSYLIRVSEKIFGYVLSYLASDHCRHLLIEVTQQEHAYRFLGGAKNELFQNLGQLIEKYTNTPIRSNSTDVLRYPCGQIDCEQTDYADLFIENTENDKLYEYLYISLDTTTSSPQSTTHL</sequence>
<dbReference type="EMBL" id="CAJOAX010004404">
    <property type="protein sequence ID" value="CAF3904442.1"/>
    <property type="molecule type" value="Genomic_DNA"/>
</dbReference>
<keyword evidence="2" id="KW-0175">Coiled coil</keyword>
<protein>
    <recommendedName>
        <fullName evidence="3">SH2 domain-containing protein</fullName>
    </recommendedName>
</protein>
<dbReference type="OrthoDB" id="10003345at2759"/>
<dbReference type="SMART" id="SM00252">
    <property type="entry name" value="SH2"/>
    <property type="match status" value="1"/>
</dbReference>
<gene>
    <name evidence="5" type="ORF">OTI717_LOCUS23961</name>
    <name evidence="4" type="ORF">RFH988_LOCUS32561</name>
</gene>
<evidence type="ECO:0000313" key="4">
    <source>
        <dbReference type="EMBL" id="CAF1356109.1"/>
    </source>
</evidence>
<reference evidence="4" key="1">
    <citation type="submission" date="2021-02" db="EMBL/GenBank/DDBJ databases">
        <authorList>
            <person name="Nowell W R."/>
        </authorList>
    </citation>
    <scope>NUCLEOTIDE SEQUENCE</scope>
</reference>
<dbReference type="AlphaFoldDB" id="A0A815HRC7"/>
<dbReference type="PANTHER" id="PTHR14388:SF17">
    <property type="entry name" value="SH2 DOMAIN-CONTAINING PROTEIN"/>
    <property type="match status" value="1"/>
</dbReference>
<dbReference type="InterPro" id="IPR000980">
    <property type="entry name" value="SH2"/>
</dbReference>
<dbReference type="Proteomes" id="UP000663823">
    <property type="component" value="Unassembled WGS sequence"/>
</dbReference>
<evidence type="ECO:0000256" key="2">
    <source>
        <dbReference type="SAM" id="Coils"/>
    </source>
</evidence>
<dbReference type="EMBL" id="CAJNOO010003822">
    <property type="protein sequence ID" value="CAF1356109.1"/>
    <property type="molecule type" value="Genomic_DNA"/>
</dbReference>
<feature type="coiled-coil region" evidence="2">
    <location>
        <begin position="127"/>
        <end position="154"/>
    </location>
</feature>
<proteinExistence type="predicted"/>
<feature type="domain" description="SH2" evidence="3">
    <location>
        <begin position="332"/>
        <end position="427"/>
    </location>
</feature>
<comment type="caution">
    <text evidence="4">The sequence shown here is derived from an EMBL/GenBank/DDBJ whole genome shotgun (WGS) entry which is preliminary data.</text>
</comment>
<dbReference type="Pfam" id="PF00017">
    <property type="entry name" value="SH2"/>
    <property type="match status" value="1"/>
</dbReference>
<evidence type="ECO:0000256" key="1">
    <source>
        <dbReference type="PROSITE-ProRule" id="PRU00191"/>
    </source>
</evidence>
<dbReference type="SUPFAM" id="SSF55550">
    <property type="entry name" value="SH2 domain"/>
    <property type="match status" value="1"/>
</dbReference>
<dbReference type="PANTHER" id="PTHR14388">
    <property type="entry name" value="T CELL-SPECIFIC ADAPTER PROTEIN TSAD"/>
    <property type="match status" value="1"/>
</dbReference>
<evidence type="ECO:0000259" key="3">
    <source>
        <dbReference type="PROSITE" id="PS50001"/>
    </source>
</evidence>
<keyword evidence="1" id="KW-0727">SH2 domain</keyword>
<dbReference type="InterPro" id="IPR036860">
    <property type="entry name" value="SH2_dom_sf"/>
</dbReference>
<dbReference type="Gene3D" id="3.30.505.10">
    <property type="entry name" value="SH2 domain"/>
    <property type="match status" value="1"/>
</dbReference>
<name>A0A815HRC7_9BILA</name>